<dbReference type="KEGG" id="scac:106090560"/>
<evidence type="ECO:0000313" key="1">
    <source>
        <dbReference type="EnsemblMetazoa" id="SCAU013494-PA"/>
    </source>
</evidence>
<gene>
    <name evidence="1" type="primary">106090560</name>
</gene>
<evidence type="ECO:0000313" key="2">
    <source>
        <dbReference type="Proteomes" id="UP000095300"/>
    </source>
</evidence>
<dbReference type="VEuPathDB" id="VectorBase:SCAU013494"/>
<organism evidence="1 2">
    <name type="scientific">Stomoxys calcitrans</name>
    <name type="common">Stable fly</name>
    <name type="synonym">Conops calcitrans</name>
    <dbReference type="NCBI Taxonomy" id="35570"/>
    <lineage>
        <taxon>Eukaryota</taxon>
        <taxon>Metazoa</taxon>
        <taxon>Ecdysozoa</taxon>
        <taxon>Arthropoda</taxon>
        <taxon>Hexapoda</taxon>
        <taxon>Insecta</taxon>
        <taxon>Pterygota</taxon>
        <taxon>Neoptera</taxon>
        <taxon>Endopterygota</taxon>
        <taxon>Diptera</taxon>
        <taxon>Brachycera</taxon>
        <taxon>Muscomorpha</taxon>
        <taxon>Muscoidea</taxon>
        <taxon>Muscidae</taxon>
        <taxon>Stomoxys</taxon>
    </lineage>
</organism>
<dbReference type="Gene3D" id="3.40.630.30">
    <property type="match status" value="1"/>
</dbReference>
<keyword evidence="2" id="KW-1185">Reference proteome</keyword>
<name>A0A1I8Q3C0_STOCA</name>
<accession>A0A1I8Q3C0</accession>
<reference evidence="1" key="1">
    <citation type="submission" date="2020-05" db="UniProtKB">
        <authorList>
            <consortium name="EnsemblMetazoa"/>
        </authorList>
    </citation>
    <scope>IDENTIFICATION</scope>
    <source>
        <strain evidence="1">USDA</strain>
    </source>
</reference>
<sequence length="251" mass="29875">MAALPIIEWDVYHHLILDVHEKQYDRVKDYIMQHYLSNELYQTLGYHKDPEFHKDLKTLIKHLLENDSSLMVLDVESDSINGIALLKCMSEEWRSWTSLQVLINNQHLKELIDFPRYSVQDYAAEQQTKWDGLHIFYYHVEPFLGANQCFMAKFFNAIANVAKHMHMPRITYMALSLKDAALLEEMSYKEVKRILYSMYVYKGRRPFDHLRDLNEMHGSLYEFKVEPLKHFEELYPKHGLMGENVKDKKVA</sequence>
<protein>
    <submittedName>
        <fullName evidence="1">Uncharacterized protein</fullName>
    </submittedName>
</protein>
<proteinExistence type="predicted"/>
<dbReference type="Proteomes" id="UP000095300">
    <property type="component" value="Unassembled WGS sequence"/>
</dbReference>
<dbReference type="OrthoDB" id="8030025at2759"/>
<dbReference type="EnsemblMetazoa" id="SCAU013494-RA">
    <property type="protein sequence ID" value="SCAU013494-PA"/>
    <property type="gene ID" value="SCAU013494"/>
</dbReference>
<dbReference type="AlphaFoldDB" id="A0A1I8Q3C0"/>